<comment type="catalytic activity">
    <reaction evidence="11">
        <text>L-homoserine + NAD(+) = L-aspartate 4-semialdehyde + NADH + H(+)</text>
        <dbReference type="Rhea" id="RHEA:15757"/>
        <dbReference type="ChEBI" id="CHEBI:15378"/>
        <dbReference type="ChEBI" id="CHEBI:57476"/>
        <dbReference type="ChEBI" id="CHEBI:57540"/>
        <dbReference type="ChEBI" id="CHEBI:57945"/>
        <dbReference type="ChEBI" id="CHEBI:537519"/>
        <dbReference type="EC" id="1.1.1.3"/>
    </reaction>
    <physiologicalReaction direction="right-to-left" evidence="11">
        <dbReference type="Rhea" id="RHEA:15759"/>
    </physiologicalReaction>
</comment>
<reference evidence="14 15" key="1">
    <citation type="submission" date="2023-08" db="EMBL/GenBank/DDBJ databases">
        <authorList>
            <person name="Kumar R."/>
        </authorList>
    </citation>
    <scope>NUCLEOTIDE SEQUENCE [LARGE SCALE GENOMIC DNA]</scope>
    <source>
        <strain evidence="14 15">LUR13</strain>
    </source>
</reference>
<comment type="pathway">
    <text evidence="2">Amino-acid biosynthesis; L-methionine biosynthesis via de novo pathway; L-homoserine from L-aspartate: step 3/3.</text>
</comment>
<evidence type="ECO:0000256" key="6">
    <source>
        <dbReference type="ARBA" id="ARBA00022605"/>
    </source>
</evidence>
<dbReference type="PROSITE" id="PS51671">
    <property type="entry name" value="ACT"/>
    <property type="match status" value="1"/>
</dbReference>
<keyword evidence="7" id="KW-0791">Threonine biosynthesis</keyword>
<accession>A0ABT9HGS7</accession>
<dbReference type="InterPro" id="IPR019811">
    <property type="entry name" value="HDH_CS"/>
</dbReference>
<evidence type="ECO:0000256" key="1">
    <source>
        <dbReference type="ARBA" id="ARBA00005056"/>
    </source>
</evidence>
<dbReference type="NCBIfam" id="NF004976">
    <property type="entry name" value="PRK06349.1"/>
    <property type="match status" value="1"/>
</dbReference>
<dbReference type="PANTHER" id="PTHR43331:SF1">
    <property type="entry name" value="HOMOSERINE DEHYDROGENASE"/>
    <property type="match status" value="1"/>
</dbReference>
<dbReference type="Pfam" id="PF00742">
    <property type="entry name" value="Homoserine_dh"/>
    <property type="match status" value="1"/>
</dbReference>
<dbReference type="EC" id="1.1.1.3" evidence="4"/>
<evidence type="ECO:0000256" key="8">
    <source>
        <dbReference type="ARBA" id="ARBA00022857"/>
    </source>
</evidence>
<proteinExistence type="inferred from homology"/>
<evidence type="ECO:0000256" key="5">
    <source>
        <dbReference type="ARBA" id="ARBA00013376"/>
    </source>
</evidence>
<dbReference type="CDD" id="cd04881">
    <property type="entry name" value="ACT_HSDH-Hom"/>
    <property type="match status" value="1"/>
</dbReference>
<evidence type="ECO:0000259" key="13">
    <source>
        <dbReference type="PROSITE" id="PS51671"/>
    </source>
</evidence>
<feature type="domain" description="ACT" evidence="13">
    <location>
        <begin position="373"/>
        <end position="452"/>
    </location>
</feature>
<dbReference type="Proteomes" id="UP001228171">
    <property type="component" value="Unassembled WGS sequence"/>
</dbReference>
<dbReference type="InterPro" id="IPR036291">
    <property type="entry name" value="NAD(P)-bd_dom_sf"/>
</dbReference>
<comment type="similarity">
    <text evidence="3 12">Belongs to the homoserine dehydrogenase family.</text>
</comment>
<organism evidence="14 15">
    <name type="scientific">Psychrobacter faecalis</name>
    <dbReference type="NCBI Taxonomy" id="180588"/>
    <lineage>
        <taxon>Bacteria</taxon>
        <taxon>Pseudomonadati</taxon>
        <taxon>Pseudomonadota</taxon>
        <taxon>Gammaproteobacteria</taxon>
        <taxon>Moraxellales</taxon>
        <taxon>Moraxellaceae</taxon>
        <taxon>Psychrobacter</taxon>
    </lineage>
</organism>
<dbReference type="RefSeq" id="WP_068406383.1">
    <property type="nucleotide sequence ID" value="NZ_DAMDIC010000006.1"/>
</dbReference>
<dbReference type="Pfam" id="PF01842">
    <property type="entry name" value="ACT"/>
    <property type="match status" value="1"/>
</dbReference>
<keyword evidence="9 14" id="KW-0560">Oxidoreductase</keyword>
<evidence type="ECO:0000256" key="10">
    <source>
        <dbReference type="ARBA" id="ARBA00023167"/>
    </source>
</evidence>
<dbReference type="InterPro" id="IPR001342">
    <property type="entry name" value="HDH_cat"/>
</dbReference>
<evidence type="ECO:0000256" key="9">
    <source>
        <dbReference type="ARBA" id="ARBA00023002"/>
    </source>
</evidence>
<evidence type="ECO:0000256" key="4">
    <source>
        <dbReference type="ARBA" id="ARBA00013213"/>
    </source>
</evidence>
<dbReference type="InterPro" id="IPR016204">
    <property type="entry name" value="HDH"/>
</dbReference>
<evidence type="ECO:0000256" key="11">
    <source>
        <dbReference type="ARBA" id="ARBA00049031"/>
    </source>
</evidence>
<evidence type="ECO:0000313" key="15">
    <source>
        <dbReference type="Proteomes" id="UP001228171"/>
    </source>
</evidence>
<evidence type="ECO:0000256" key="3">
    <source>
        <dbReference type="ARBA" id="ARBA00006753"/>
    </source>
</evidence>
<dbReference type="SUPFAM" id="SSF55347">
    <property type="entry name" value="Glyceraldehyde-3-phosphate dehydrogenase-like, C-terminal domain"/>
    <property type="match status" value="1"/>
</dbReference>
<dbReference type="InterPro" id="IPR045865">
    <property type="entry name" value="ACT-like_dom_sf"/>
</dbReference>
<dbReference type="PROSITE" id="PS01042">
    <property type="entry name" value="HOMOSER_DHGENASE"/>
    <property type="match status" value="1"/>
</dbReference>
<dbReference type="Pfam" id="PF03447">
    <property type="entry name" value="NAD_binding_3"/>
    <property type="match status" value="1"/>
</dbReference>
<dbReference type="Gene3D" id="3.30.70.260">
    <property type="match status" value="1"/>
</dbReference>
<gene>
    <name evidence="14" type="ORF">Q8P09_07800</name>
</gene>
<comment type="caution">
    <text evidence="14">The sequence shown here is derived from an EMBL/GenBank/DDBJ whole genome shotgun (WGS) entry which is preliminary data.</text>
</comment>
<dbReference type="Gene3D" id="3.30.360.10">
    <property type="entry name" value="Dihydrodipicolinate Reductase, domain 2"/>
    <property type="match status" value="1"/>
</dbReference>
<comment type="pathway">
    <text evidence="1">Amino-acid biosynthesis; L-threonine biosynthesis; L-threonine from L-aspartate: step 3/5.</text>
</comment>
<sequence length="453" mass="48389">MSKSIKLAILGLGTVGTGVINLINDNLDELKRRSGRDIVITEVGTRRQRDDIDATIVQNSDLMATAASDNVDIVIEVIGGTTLAKDVIMHAIKHGKHVVTANKALLAEHGNEIFAFAEAHNVHVAYEAAVAGGIPIIKVMREGLAANKIEWLAGIINGTGNFIMTEMRDKGRPFADVLSEAQALGYAEADPTFDVEGIDAAHKLALLASIAFGIPLQFDKVYCEGITGITLQDVNYAEELGYRIKHLGFAVRREDNGSGDGQGNNGAAGIELRVHPTLIPQNALLANVNGVKNAVLVNSHPLGQTLYCGDGAGAGATASAVMADVMDLVRVLGSKDSNNESTNGHHVPHLAFIPEQLSDTPILRAEQMITGYYLRVHAHDNPGVLADITRILSDAGINIDAILQKPAHKLGQVPVIILTLPVVESQMNLAIEKIEKLDTITDKVVRIRLDELA</sequence>
<dbReference type="InterPro" id="IPR002912">
    <property type="entry name" value="ACT_dom"/>
</dbReference>
<dbReference type="PANTHER" id="PTHR43331">
    <property type="entry name" value="HOMOSERINE DEHYDROGENASE"/>
    <property type="match status" value="1"/>
</dbReference>
<dbReference type="Gene3D" id="3.40.50.720">
    <property type="entry name" value="NAD(P)-binding Rossmann-like Domain"/>
    <property type="match status" value="1"/>
</dbReference>
<dbReference type="PIRSF" id="PIRSF000098">
    <property type="entry name" value="Homoser_dehydrog"/>
    <property type="match status" value="1"/>
</dbReference>
<protein>
    <recommendedName>
        <fullName evidence="5">Homoserine dehydrogenase</fullName>
        <ecNumber evidence="4">1.1.1.3</ecNumber>
    </recommendedName>
</protein>
<keyword evidence="8" id="KW-0521">NADP</keyword>
<keyword evidence="15" id="KW-1185">Reference proteome</keyword>
<name>A0ABT9HGS7_9GAMM</name>
<dbReference type="SUPFAM" id="SSF51735">
    <property type="entry name" value="NAD(P)-binding Rossmann-fold domains"/>
    <property type="match status" value="1"/>
</dbReference>
<dbReference type="InterPro" id="IPR005106">
    <property type="entry name" value="Asp/hSer_DH_NAD-bd"/>
</dbReference>
<dbReference type="SUPFAM" id="SSF55021">
    <property type="entry name" value="ACT-like"/>
    <property type="match status" value="1"/>
</dbReference>
<evidence type="ECO:0000256" key="7">
    <source>
        <dbReference type="ARBA" id="ARBA00022697"/>
    </source>
</evidence>
<dbReference type="GO" id="GO:0004412">
    <property type="term" value="F:homoserine dehydrogenase activity"/>
    <property type="evidence" value="ECO:0007669"/>
    <property type="project" value="UniProtKB-EC"/>
</dbReference>
<keyword evidence="6" id="KW-0028">Amino-acid biosynthesis</keyword>
<evidence type="ECO:0000256" key="2">
    <source>
        <dbReference type="ARBA" id="ARBA00005062"/>
    </source>
</evidence>
<dbReference type="EMBL" id="JAVAJI010000011">
    <property type="protein sequence ID" value="MDP4544976.1"/>
    <property type="molecule type" value="Genomic_DNA"/>
</dbReference>
<evidence type="ECO:0000313" key="14">
    <source>
        <dbReference type="EMBL" id="MDP4544976.1"/>
    </source>
</evidence>
<evidence type="ECO:0000256" key="12">
    <source>
        <dbReference type="RuleBase" id="RU004171"/>
    </source>
</evidence>
<keyword evidence="10" id="KW-0486">Methionine biosynthesis</keyword>